<evidence type="ECO:0000313" key="1">
    <source>
        <dbReference type="EMBL" id="SVC19666.1"/>
    </source>
</evidence>
<dbReference type="AlphaFoldDB" id="A0A382K6L5"/>
<dbReference type="SUPFAM" id="SSF63829">
    <property type="entry name" value="Calcium-dependent phosphotriesterase"/>
    <property type="match status" value="1"/>
</dbReference>
<accession>A0A382K6L5</accession>
<protein>
    <recommendedName>
        <fullName evidence="2">SMP-30/Gluconolactonase/LRE-like region domain-containing protein</fullName>
    </recommendedName>
</protein>
<reference evidence="1" key="1">
    <citation type="submission" date="2018-05" db="EMBL/GenBank/DDBJ databases">
        <authorList>
            <person name="Lanie J.A."/>
            <person name="Ng W.-L."/>
            <person name="Kazmierczak K.M."/>
            <person name="Andrzejewski T.M."/>
            <person name="Davidsen T.M."/>
            <person name="Wayne K.J."/>
            <person name="Tettelin H."/>
            <person name="Glass J.I."/>
            <person name="Rusch D."/>
            <person name="Podicherti R."/>
            <person name="Tsui H.-C.T."/>
            <person name="Winkler M.E."/>
        </authorList>
    </citation>
    <scope>NUCLEOTIDE SEQUENCE</scope>
</reference>
<name>A0A382K6L5_9ZZZZ</name>
<gene>
    <name evidence="1" type="ORF">METZ01_LOCUS272520</name>
</gene>
<evidence type="ECO:0008006" key="2">
    <source>
        <dbReference type="Google" id="ProtNLM"/>
    </source>
</evidence>
<organism evidence="1">
    <name type="scientific">marine metagenome</name>
    <dbReference type="NCBI Taxonomy" id="408172"/>
    <lineage>
        <taxon>unclassified sequences</taxon>
        <taxon>metagenomes</taxon>
        <taxon>ecological metagenomes</taxon>
    </lineage>
</organism>
<proteinExistence type="predicted"/>
<sequence>MRAAGIGDYYSLENIATPKGLDPQAGGLDFMPNGRLVACFHRGEVYTYDPGKGEWRLFADGLQEPLGIVAINDR</sequence>
<feature type="non-terminal residue" evidence="1">
    <location>
        <position position="74"/>
    </location>
</feature>
<dbReference type="EMBL" id="UINC01078516">
    <property type="protein sequence ID" value="SVC19666.1"/>
    <property type="molecule type" value="Genomic_DNA"/>
</dbReference>